<dbReference type="HAMAP" id="MF_02066">
    <property type="entry name" value="CpoB"/>
    <property type="match status" value="1"/>
</dbReference>
<keyword evidence="2" id="KW-0732">Signal</keyword>
<feature type="compositionally biased region" description="Low complexity" evidence="1">
    <location>
        <begin position="131"/>
        <end position="160"/>
    </location>
</feature>
<name>A0A212IWE8_9DELT</name>
<reference evidence="3" key="1">
    <citation type="submission" date="2016-04" db="EMBL/GenBank/DDBJ databases">
        <authorList>
            <person name="Evans L.H."/>
            <person name="Alamgir A."/>
            <person name="Owens N."/>
            <person name="Weber N.D."/>
            <person name="Virtaneva K."/>
            <person name="Barbian K."/>
            <person name="Babar A."/>
            <person name="Rosenke K."/>
        </authorList>
    </citation>
    <scope>NUCLEOTIDE SEQUENCE</scope>
    <source>
        <strain evidence="3">86</strain>
    </source>
</reference>
<dbReference type="EMBL" id="FLUQ01000001">
    <property type="protein sequence ID" value="SBV91526.1"/>
    <property type="molecule type" value="Genomic_DNA"/>
</dbReference>
<dbReference type="Pfam" id="PF13432">
    <property type="entry name" value="TPR_16"/>
    <property type="match status" value="1"/>
</dbReference>
<accession>A0A212IWE8</accession>
<evidence type="ECO:0000313" key="3">
    <source>
        <dbReference type="EMBL" id="SBV91526.1"/>
    </source>
</evidence>
<dbReference type="AlphaFoldDB" id="A0A212IWE8"/>
<organism evidence="3">
    <name type="scientific">uncultured delta proteobacterium</name>
    <dbReference type="NCBI Taxonomy" id="34034"/>
    <lineage>
        <taxon>Bacteria</taxon>
        <taxon>Deltaproteobacteria</taxon>
        <taxon>environmental samples</taxon>
    </lineage>
</organism>
<sequence length="296" mass="31953">MKRSLLVCLLALPVMLTSCINQSEIKSLNARVTQNEQRMQQLSSQVGNVEQVLPGQAEMWAQVQAMRQELNTVRGQMDEMTAGNGTGHMAQLTAKVARLETAVRMMAAQMGVQVDVLDTPVAGETPPGAVPADGAAMAPGTAATPETAPTQTAGQTAPQTVPSAPQAANDQKDTATRLYDSGMNAFASRNYKGAVKAFTDFTKTYANHSLASNAHFWRGESYYQLKDYAGAALAYQDVIQKFPGSGKFQSAMLKQGMAFYYAGKKDAAKLRLEELVKKYPASPEAGRAKKFMEQNK</sequence>
<proteinExistence type="inferred from homology"/>
<dbReference type="InterPro" id="IPR014162">
    <property type="entry name" value="CpoB_C"/>
</dbReference>
<feature type="chain" id="PRO_5039939713" evidence="2">
    <location>
        <begin position="24"/>
        <end position="296"/>
    </location>
</feature>
<dbReference type="Pfam" id="PF13174">
    <property type="entry name" value="TPR_6"/>
    <property type="match status" value="1"/>
</dbReference>
<dbReference type="SUPFAM" id="SSF48452">
    <property type="entry name" value="TPR-like"/>
    <property type="match status" value="1"/>
</dbReference>
<dbReference type="Gene3D" id="1.20.5.340">
    <property type="match status" value="1"/>
</dbReference>
<dbReference type="GO" id="GO:0051301">
    <property type="term" value="P:cell division"/>
    <property type="evidence" value="ECO:0007669"/>
    <property type="project" value="InterPro"/>
</dbReference>
<dbReference type="InterPro" id="IPR034706">
    <property type="entry name" value="CpoB"/>
</dbReference>
<dbReference type="NCBIfam" id="TIGR02795">
    <property type="entry name" value="tol_pal_ybgF"/>
    <property type="match status" value="1"/>
</dbReference>
<dbReference type="Gene3D" id="1.25.40.10">
    <property type="entry name" value="Tetratricopeptide repeat domain"/>
    <property type="match status" value="1"/>
</dbReference>
<evidence type="ECO:0000256" key="1">
    <source>
        <dbReference type="SAM" id="MobiDB-lite"/>
    </source>
</evidence>
<dbReference type="InterPro" id="IPR011990">
    <property type="entry name" value="TPR-like_helical_dom_sf"/>
</dbReference>
<evidence type="ECO:0000256" key="2">
    <source>
        <dbReference type="SAM" id="SignalP"/>
    </source>
</evidence>
<gene>
    <name evidence="3" type="ORF">KL86DPRO_10206</name>
</gene>
<feature type="signal peptide" evidence="2">
    <location>
        <begin position="1"/>
        <end position="23"/>
    </location>
</feature>
<feature type="region of interest" description="Disordered" evidence="1">
    <location>
        <begin position="123"/>
        <end position="171"/>
    </location>
</feature>
<dbReference type="InterPro" id="IPR019734">
    <property type="entry name" value="TPR_rpt"/>
</dbReference>
<dbReference type="PROSITE" id="PS51257">
    <property type="entry name" value="PROKAR_LIPOPROTEIN"/>
    <property type="match status" value="1"/>
</dbReference>
<protein>
    <submittedName>
        <fullName evidence="3">Tol-pal system protein YbgF</fullName>
    </submittedName>
</protein>